<dbReference type="AlphaFoldDB" id="A0A4Q2RXH2"/>
<protein>
    <recommendedName>
        <fullName evidence="4">Alpha/beta hydrolase</fullName>
    </recommendedName>
</protein>
<feature type="chain" id="PRO_5020538475" description="Alpha/beta hydrolase" evidence="1">
    <location>
        <begin position="41"/>
        <end position="417"/>
    </location>
</feature>
<dbReference type="SUPFAM" id="SSF53474">
    <property type="entry name" value="alpha/beta-Hydrolases"/>
    <property type="match status" value="1"/>
</dbReference>
<feature type="signal peptide" evidence="1">
    <location>
        <begin position="1"/>
        <end position="40"/>
    </location>
</feature>
<dbReference type="OrthoDB" id="6646510at2"/>
<dbReference type="EMBL" id="SDWT01000001">
    <property type="protein sequence ID" value="RYB93728.1"/>
    <property type="molecule type" value="Genomic_DNA"/>
</dbReference>
<dbReference type="Gene3D" id="3.40.50.1820">
    <property type="entry name" value="alpha/beta hydrolase"/>
    <property type="match status" value="1"/>
</dbReference>
<reference evidence="2 3" key="1">
    <citation type="submission" date="2019-01" db="EMBL/GenBank/DDBJ databases">
        <title>Novel species of Nocardioides.</title>
        <authorList>
            <person name="Liu Q."/>
            <person name="Xin Y.-H."/>
        </authorList>
    </citation>
    <scope>NUCLEOTIDE SEQUENCE [LARGE SCALE GENOMIC DNA]</scope>
    <source>
        <strain evidence="2 3">CGMCC 4.6882</strain>
    </source>
</reference>
<organism evidence="2 3">
    <name type="scientific">Nocardioides oleivorans</name>
    <dbReference type="NCBI Taxonomy" id="273676"/>
    <lineage>
        <taxon>Bacteria</taxon>
        <taxon>Bacillati</taxon>
        <taxon>Actinomycetota</taxon>
        <taxon>Actinomycetes</taxon>
        <taxon>Propionibacteriales</taxon>
        <taxon>Nocardioidaceae</taxon>
        <taxon>Nocardioides</taxon>
    </lineage>
</organism>
<comment type="caution">
    <text evidence="2">The sequence shown here is derived from an EMBL/GenBank/DDBJ whole genome shotgun (WGS) entry which is preliminary data.</text>
</comment>
<evidence type="ECO:0000256" key="1">
    <source>
        <dbReference type="SAM" id="SignalP"/>
    </source>
</evidence>
<evidence type="ECO:0008006" key="4">
    <source>
        <dbReference type="Google" id="ProtNLM"/>
    </source>
</evidence>
<keyword evidence="3" id="KW-1185">Reference proteome</keyword>
<dbReference type="InterPro" id="IPR029058">
    <property type="entry name" value="AB_hydrolase_fold"/>
</dbReference>
<dbReference type="Proteomes" id="UP000294071">
    <property type="component" value="Unassembled WGS sequence"/>
</dbReference>
<gene>
    <name evidence="2" type="ORF">EUA93_04760</name>
</gene>
<proteinExistence type="predicted"/>
<keyword evidence="1" id="KW-0732">Signal</keyword>
<evidence type="ECO:0000313" key="2">
    <source>
        <dbReference type="EMBL" id="RYB93728.1"/>
    </source>
</evidence>
<accession>A0A4Q2RXH2</accession>
<sequence length="417" mass="44537">MNRHPLLPRSVPRLLRRALPMVVAGALVASLTAATTTSYAAPAGISDRASGDPASEVAVYDYDLGDAAMTVPGFRGYDDKGMPTKGRAPIELTGRVYAPADAAGRHLPVAILAHGLFWSCANDARGRTDMGWPCRAGFTGIASDEGYDYLGRTLAARGMLVVSVGANGVNAGSLGEVADRARALVAFRHLRLWQKLTEQGSGRLVGAFRLAGTDTPATPDFAGAADFQRVGLMGHSRGGRGMMWAAARKNRHLVPDGVRLRAVFGLAPAEPPFMDRAFKRLQVTDVPLMTWAGSCDPTGDEAEFNRLARRADNPVNIAIMVRGANHNNLNTRWAASSGLPGGEDDAMHPKGRPGKCVSQLDGTLHDTLGEDDERAVAATYIEAFLARYLQDDRSFDAVLAGTSKPVKDLTRVDVRTY</sequence>
<name>A0A4Q2RXH2_9ACTN</name>
<evidence type="ECO:0000313" key="3">
    <source>
        <dbReference type="Proteomes" id="UP000294071"/>
    </source>
</evidence>
<dbReference type="RefSeq" id="WP_129399086.1">
    <property type="nucleotide sequence ID" value="NZ_SDWT01000001.1"/>
</dbReference>